<feature type="region of interest" description="Disordered" evidence="1">
    <location>
        <begin position="63"/>
        <end position="82"/>
    </location>
</feature>
<evidence type="ECO:0000313" key="2">
    <source>
        <dbReference type="EMBL" id="KZS09499.1"/>
    </source>
</evidence>
<dbReference type="AlphaFoldDB" id="A0A164SCX4"/>
<evidence type="ECO:0000256" key="1">
    <source>
        <dbReference type="SAM" id="MobiDB-lite"/>
    </source>
</evidence>
<keyword evidence="3" id="KW-1185">Reference proteome</keyword>
<protein>
    <submittedName>
        <fullName evidence="2">Uncharacterized protein</fullName>
    </submittedName>
</protein>
<dbReference type="Proteomes" id="UP000076858">
    <property type="component" value="Unassembled WGS sequence"/>
</dbReference>
<feature type="compositionally biased region" description="Polar residues" evidence="1">
    <location>
        <begin position="8"/>
        <end position="17"/>
    </location>
</feature>
<accession>A0A164SCX4</accession>
<feature type="region of interest" description="Disordered" evidence="1">
    <location>
        <begin position="1"/>
        <end position="26"/>
    </location>
</feature>
<comment type="caution">
    <text evidence="2">The sequence shown here is derived from an EMBL/GenBank/DDBJ whole genome shotgun (WGS) entry which is preliminary data.</text>
</comment>
<gene>
    <name evidence="2" type="ORF">APZ42_026337</name>
</gene>
<dbReference type="EMBL" id="LRGB01002066">
    <property type="protein sequence ID" value="KZS09499.1"/>
    <property type="molecule type" value="Genomic_DNA"/>
</dbReference>
<sequence>MNDVLLLDSQSKTHSFTSSPPPPPAKNEFGSIFLFFRVCARGAEMRKTETKNKNDVVRRRYKPRVQQRQREGGEKQSVIAIE</sequence>
<proteinExistence type="predicted"/>
<organism evidence="2 3">
    <name type="scientific">Daphnia magna</name>
    <dbReference type="NCBI Taxonomy" id="35525"/>
    <lineage>
        <taxon>Eukaryota</taxon>
        <taxon>Metazoa</taxon>
        <taxon>Ecdysozoa</taxon>
        <taxon>Arthropoda</taxon>
        <taxon>Crustacea</taxon>
        <taxon>Branchiopoda</taxon>
        <taxon>Diplostraca</taxon>
        <taxon>Cladocera</taxon>
        <taxon>Anomopoda</taxon>
        <taxon>Daphniidae</taxon>
        <taxon>Daphnia</taxon>
    </lineage>
</organism>
<reference evidence="2 3" key="1">
    <citation type="submission" date="2016-03" db="EMBL/GenBank/DDBJ databases">
        <title>EvidentialGene: Evidence-directed Construction of Genes on Genomes.</title>
        <authorList>
            <person name="Gilbert D.G."/>
            <person name="Choi J.-H."/>
            <person name="Mockaitis K."/>
            <person name="Colbourne J."/>
            <person name="Pfrender M."/>
        </authorList>
    </citation>
    <scope>NUCLEOTIDE SEQUENCE [LARGE SCALE GENOMIC DNA]</scope>
    <source>
        <strain evidence="2 3">Xinb3</strain>
        <tissue evidence="2">Complete organism</tissue>
    </source>
</reference>
<name>A0A164SCX4_9CRUS</name>
<evidence type="ECO:0000313" key="3">
    <source>
        <dbReference type="Proteomes" id="UP000076858"/>
    </source>
</evidence>